<accession>A0A397S7Z7</accession>
<proteinExistence type="predicted"/>
<dbReference type="OrthoDB" id="2443643at2759"/>
<protein>
    <submittedName>
        <fullName evidence="1">Uncharacterized protein</fullName>
    </submittedName>
</protein>
<evidence type="ECO:0000313" key="1">
    <source>
        <dbReference type="EMBL" id="RIA81602.1"/>
    </source>
</evidence>
<dbReference type="AlphaFoldDB" id="A0A397S7Z7"/>
<dbReference type="EMBL" id="QKYT01000772">
    <property type="protein sequence ID" value="RIA81602.1"/>
    <property type="molecule type" value="Genomic_DNA"/>
</dbReference>
<evidence type="ECO:0000313" key="2">
    <source>
        <dbReference type="Proteomes" id="UP000265703"/>
    </source>
</evidence>
<sequence length="230" mass="26998">MDIKSNQSSDYNSNNIKIENENKVQDISFDNIETKMSIMSLEDEDILEPFEEYKIFKEFENPEFEICTEFFNDTYKDLIILITKHKLNNRAADKIDRHLAAIPCFSDLKIFSNGLQSIAKLTANEYRSLMKVMMFIVDNLYDENNNTIDNFVNNDNFTKLYECWNEIYILSRSNKEFSESDLIKFNNAIFGWAQKFVKAFKFISPSNLKLLKLHSWAVLYMNTVCSILLG</sequence>
<gene>
    <name evidence="1" type="ORF">C1645_836748</name>
</gene>
<keyword evidence="2" id="KW-1185">Reference proteome</keyword>
<name>A0A397S7Z7_9GLOM</name>
<comment type="caution">
    <text evidence="1">The sequence shown here is derived from an EMBL/GenBank/DDBJ whole genome shotgun (WGS) entry which is preliminary data.</text>
</comment>
<dbReference type="Proteomes" id="UP000265703">
    <property type="component" value="Unassembled WGS sequence"/>
</dbReference>
<reference evidence="1 2" key="1">
    <citation type="submission" date="2018-06" db="EMBL/GenBank/DDBJ databases">
        <title>Comparative genomics reveals the genomic features of Rhizophagus irregularis, R. cerebriforme, R. diaphanum and Gigaspora rosea, and their symbiotic lifestyle signature.</title>
        <authorList>
            <person name="Morin E."/>
            <person name="San Clemente H."/>
            <person name="Chen E.C.H."/>
            <person name="De La Providencia I."/>
            <person name="Hainaut M."/>
            <person name="Kuo A."/>
            <person name="Kohler A."/>
            <person name="Murat C."/>
            <person name="Tang N."/>
            <person name="Roy S."/>
            <person name="Loubradou J."/>
            <person name="Henrissat B."/>
            <person name="Grigoriev I.V."/>
            <person name="Corradi N."/>
            <person name="Roux C."/>
            <person name="Martin F.M."/>
        </authorList>
    </citation>
    <scope>NUCLEOTIDE SEQUENCE [LARGE SCALE GENOMIC DNA]</scope>
    <source>
        <strain evidence="1 2">DAOM 227022</strain>
    </source>
</reference>
<organism evidence="1 2">
    <name type="scientific">Glomus cerebriforme</name>
    <dbReference type="NCBI Taxonomy" id="658196"/>
    <lineage>
        <taxon>Eukaryota</taxon>
        <taxon>Fungi</taxon>
        <taxon>Fungi incertae sedis</taxon>
        <taxon>Mucoromycota</taxon>
        <taxon>Glomeromycotina</taxon>
        <taxon>Glomeromycetes</taxon>
        <taxon>Glomerales</taxon>
        <taxon>Glomeraceae</taxon>
        <taxon>Glomus</taxon>
    </lineage>
</organism>